<dbReference type="RefSeq" id="WP_008482650.1">
    <property type="nucleotide sequence ID" value="NZ_AMRI01000003.1"/>
</dbReference>
<dbReference type="InterPro" id="IPR050638">
    <property type="entry name" value="AA-Vitamin_Transporters"/>
</dbReference>
<dbReference type="PATRIC" id="fig|745411.4.peg.460"/>
<dbReference type="GO" id="GO:0016020">
    <property type="term" value="C:membrane"/>
    <property type="evidence" value="ECO:0007669"/>
    <property type="project" value="UniProtKB-SubCell"/>
</dbReference>
<accession>K2K2B5</accession>
<evidence type="ECO:0000256" key="3">
    <source>
        <dbReference type="ARBA" id="ARBA00022692"/>
    </source>
</evidence>
<name>K2K2B5_9GAMM</name>
<keyword evidence="2" id="KW-1003">Cell membrane</keyword>
<feature type="transmembrane region" description="Helical" evidence="6">
    <location>
        <begin position="95"/>
        <end position="113"/>
    </location>
</feature>
<feature type="domain" description="EamA" evidence="7">
    <location>
        <begin position="147"/>
        <end position="279"/>
    </location>
</feature>
<dbReference type="OrthoDB" id="9810556at2"/>
<comment type="subcellular location">
    <subcellularLocation>
        <location evidence="1">Cell membrane</location>
        <topology evidence="1">Multi-pass membrane protein</topology>
    </subcellularLocation>
</comment>
<feature type="transmembrane region" description="Helical" evidence="6">
    <location>
        <begin position="122"/>
        <end position="140"/>
    </location>
</feature>
<evidence type="ECO:0000256" key="4">
    <source>
        <dbReference type="ARBA" id="ARBA00022989"/>
    </source>
</evidence>
<dbReference type="PANTHER" id="PTHR32322">
    <property type="entry name" value="INNER MEMBRANE TRANSPORTER"/>
    <property type="match status" value="1"/>
</dbReference>
<evidence type="ECO:0000313" key="9">
    <source>
        <dbReference type="Proteomes" id="UP000006755"/>
    </source>
</evidence>
<evidence type="ECO:0000256" key="5">
    <source>
        <dbReference type="ARBA" id="ARBA00023136"/>
    </source>
</evidence>
<dbReference type="EMBL" id="AMRI01000003">
    <property type="protein sequence ID" value="EKE77009.1"/>
    <property type="molecule type" value="Genomic_DNA"/>
</dbReference>
<dbReference type="Proteomes" id="UP000006755">
    <property type="component" value="Unassembled WGS sequence"/>
</dbReference>
<dbReference type="PANTHER" id="PTHR32322:SF9">
    <property type="entry name" value="AMINO-ACID METABOLITE EFFLUX PUMP-RELATED"/>
    <property type="match status" value="1"/>
</dbReference>
<keyword evidence="5 6" id="KW-0472">Membrane</keyword>
<dbReference type="Pfam" id="PF00892">
    <property type="entry name" value="EamA"/>
    <property type="match status" value="2"/>
</dbReference>
<feature type="domain" description="EamA" evidence="7">
    <location>
        <begin position="10"/>
        <end position="136"/>
    </location>
</feature>
<dbReference type="Gene3D" id="1.10.3730.20">
    <property type="match status" value="2"/>
</dbReference>
<dbReference type="InterPro" id="IPR000620">
    <property type="entry name" value="EamA_dom"/>
</dbReference>
<feature type="transmembrane region" description="Helical" evidence="6">
    <location>
        <begin position="238"/>
        <end position="257"/>
    </location>
</feature>
<feature type="transmembrane region" description="Helical" evidence="6">
    <location>
        <begin position="146"/>
        <end position="164"/>
    </location>
</feature>
<keyword evidence="9" id="KW-1185">Reference proteome</keyword>
<feature type="transmembrane region" description="Helical" evidence="6">
    <location>
        <begin position="36"/>
        <end position="54"/>
    </location>
</feature>
<feature type="transmembrane region" description="Helical" evidence="6">
    <location>
        <begin position="176"/>
        <end position="199"/>
    </location>
</feature>
<evidence type="ECO:0000259" key="7">
    <source>
        <dbReference type="Pfam" id="PF00892"/>
    </source>
</evidence>
<evidence type="ECO:0000313" key="8">
    <source>
        <dbReference type="EMBL" id="EKE77009.1"/>
    </source>
</evidence>
<protein>
    <recommendedName>
        <fullName evidence="7">EamA domain-containing protein</fullName>
    </recommendedName>
</protein>
<reference evidence="8 9" key="1">
    <citation type="journal article" date="2012" name="J. Bacteriol.">
        <title>Genome Sequence of Gallaecimonas xiamenensis Type Strain 3-C-1.</title>
        <authorList>
            <person name="Lai Q."/>
            <person name="Wang L."/>
            <person name="Wang W."/>
            <person name="Shao Z."/>
        </authorList>
    </citation>
    <scope>NUCLEOTIDE SEQUENCE [LARGE SCALE GENOMIC DNA]</scope>
    <source>
        <strain evidence="8 9">3-C-1</strain>
    </source>
</reference>
<feature type="transmembrane region" description="Helical" evidence="6">
    <location>
        <begin position="66"/>
        <end position="89"/>
    </location>
</feature>
<feature type="transmembrane region" description="Helical" evidence="6">
    <location>
        <begin position="205"/>
        <end position="226"/>
    </location>
</feature>
<comment type="caution">
    <text evidence="8">The sequence shown here is derived from an EMBL/GenBank/DDBJ whole genome shotgun (WGS) entry which is preliminary data.</text>
</comment>
<sequence length="292" mass="30913">MPRRYLPELLLLAALWGASFLFMRVSAPEFGPVPLIELRVAIAGLVLLPLLWARGQLGQLKTHARALAVVGLANSALPFTLFAFATLFLTAGLTAILNSTAPLWTALVAFALWRESLSPQRLVGILVGFAGVVILVWHKLSAVDALWAIGACLLASLSYGFAANYSKHKLAGVPPLVSTVGSQFAAALMLLPLACYYWPEGTISNQAWLAALALGIACTGLAYLLFFRLIAHVGASNAIMVTFLIPVFGNLWGALFLGEHLTLTMLVGGLVILAGIAISLGLVRRAALSQAS</sequence>
<dbReference type="InterPro" id="IPR037185">
    <property type="entry name" value="EmrE-like"/>
</dbReference>
<feature type="transmembrane region" description="Helical" evidence="6">
    <location>
        <begin position="263"/>
        <end position="283"/>
    </location>
</feature>
<organism evidence="8 9">
    <name type="scientific">Gallaecimonas xiamenensis 3-C-1</name>
    <dbReference type="NCBI Taxonomy" id="745411"/>
    <lineage>
        <taxon>Bacteria</taxon>
        <taxon>Pseudomonadati</taxon>
        <taxon>Pseudomonadota</taxon>
        <taxon>Gammaproteobacteria</taxon>
        <taxon>Enterobacterales</taxon>
        <taxon>Gallaecimonadaceae</taxon>
        <taxon>Gallaecimonas</taxon>
    </lineage>
</organism>
<evidence type="ECO:0000256" key="6">
    <source>
        <dbReference type="SAM" id="Phobius"/>
    </source>
</evidence>
<gene>
    <name evidence="8" type="ORF">B3C1_02350</name>
</gene>
<dbReference type="STRING" id="745411.B3C1_02350"/>
<evidence type="ECO:0000256" key="2">
    <source>
        <dbReference type="ARBA" id="ARBA00022475"/>
    </source>
</evidence>
<dbReference type="SUPFAM" id="SSF103481">
    <property type="entry name" value="Multidrug resistance efflux transporter EmrE"/>
    <property type="match status" value="2"/>
</dbReference>
<dbReference type="AlphaFoldDB" id="K2K2B5"/>
<keyword evidence="3 6" id="KW-0812">Transmembrane</keyword>
<keyword evidence="4 6" id="KW-1133">Transmembrane helix</keyword>
<proteinExistence type="predicted"/>
<dbReference type="eggNOG" id="COG0697">
    <property type="taxonomic scope" value="Bacteria"/>
</dbReference>
<evidence type="ECO:0000256" key="1">
    <source>
        <dbReference type="ARBA" id="ARBA00004651"/>
    </source>
</evidence>